<organism evidence="3 4">
    <name type="scientific">Hymenobacter koreensis</name>
    <dbReference type="NCBI Taxonomy" id="1084523"/>
    <lineage>
        <taxon>Bacteria</taxon>
        <taxon>Pseudomonadati</taxon>
        <taxon>Bacteroidota</taxon>
        <taxon>Cytophagia</taxon>
        <taxon>Cytophagales</taxon>
        <taxon>Hymenobacteraceae</taxon>
        <taxon>Hymenobacter</taxon>
    </lineage>
</organism>
<keyword evidence="4" id="KW-1185">Reference proteome</keyword>
<dbReference type="Gene3D" id="3.30.1150.10">
    <property type="match status" value="1"/>
</dbReference>
<sequence length="163" mass="18060">MPWIIVLTLGLLPQWVHAQRSYNRWQIPTQVPTDNPPPKKSVAKDEPAEKSKTVVSPPTGTTERLFHVQQMPQYPGGIEALNHYIRKNLKRPKGKRLSGQVLVSFTVLQNGSITGVHVKPGNGLDPRHDVAAVELISNLKGFEGGKLDGQPDDIEIAHPVVFR</sequence>
<gene>
    <name evidence="3" type="ORF">GCM10023186_38570</name>
</gene>
<reference evidence="4" key="1">
    <citation type="journal article" date="2019" name="Int. J. Syst. Evol. Microbiol.">
        <title>The Global Catalogue of Microorganisms (GCM) 10K type strain sequencing project: providing services to taxonomists for standard genome sequencing and annotation.</title>
        <authorList>
            <consortium name="The Broad Institute Genomics Platform"/>
            <consortium name="The Broad Institute Genome Sequencing Center for Infectious Disease"/>
            <person name="Wu L."/>
            <person name="Ma J."/>
        </authorList>
    </citation>
    <scope>NUCLEOTIDE SEQUENCE [LARGE SCALE GENOMIC DNA]</scope>
    <source>
        <strain evidence="4">JCM 17924</strain>
    </source>
</reference>
<feature type="domain" description="TonB C-terminal" evidence="2">
    <location>
        <begin position="95"/>
        <end position="163"/>
    </location>
</feature>
<accession>A0ABP8JG91</accession>
<dbReference type="Proteomes" id="UP001500454">
    <property type="component" value="Unassembled WGS sequence"/>
</dbReference>
<proteinExistence type="predicted"/>
<feature type="region of interest" description="Disordered" evidence="1">
    <location>
        <begin position="27"/>
        <end position="59"/>
    </location>
</feature>
<protein>
    <recommendedName>
        <fullName evidence="2">TonB C-terminal domain-containing protein</fullName>
    </recommendedName>
</protein>
<evidence type="ECO:0000313" key="4">
    <source>
        <dbReference type="Proteomes" id="UP001500454"/>
    </source>
</evidence>
<dbReference type="EMBL" id="BAABHA010000015">
    <property type="protein sequence ID" value="GAA4390420.1"/>
    <property type="molecule type" value="Genomic_DNA"/>
</dbReference>
<evidence type="ECO:0000259" key="2">
    <source>
        <dbReference type="Pfam" id="PF03544"/>
    </source>
</evidence>
<dbReference type="SUPFAM" id="SSF74653">
    <property type="entry name" value="TolA/TonB C-terminal domain"/>
    <property type="match status" value="1"/>
</dbReference>
<dbReference type="Pfam" id="PF03544">
    <property type="entry name" value="TonB_C"/>
    <property type="match status" value="1"/>
</dbReference>
<comment type="caution">
    <text evidence="3">The sequence shown here is derived from an EMBL/GenBank/DDBJ whole genome shotgun (WGS) entry which is preliminary data.</text>
</comment>
<feature type="compositionally biased region" description="Basic and acidic residues" evidence="1">
    <location>
        <begin position="42"/>
        <end position="52"/>
    </location>
</feature>
<evidence type="ECO:0000313" key="3">
    <source>
        <dbReference type="EMBL" id="GAA4390420.1"/>
    </source>
</evidence>
<evidence type="ECO:0000256" key="1">
    <source>
        <dbReference type="SAM" id="MobiDB-lite"/>
    </source>
</evidence>
<dbReference type="InterPro" id="IPR037682">
    <property type="entry name" value="TonB_C"/>
</dbReference>
<name>A0ABP8JG91_9BACT</name>